<dbReference type="EMBL" id="FLRE01000061">
    <property type="protein sequence ID" value="SBT33390.1"/>
    <property type="molecule type" value="Genomic_DNA"/>
</dbReference>
<gene>
    <name evidence="1" type="ORF">POVWA1_014690</name>
    <name evidence="2" type="ORF">POVWA2_014510</name>
</gene>
<dbReference type="Proteomes" id="UP000078550">
    <property type="component" value="Unassembled WGS sequence"/>
</dbReference>
<name>A0A1A8YN52_PLAOA</name>
<organism evidence="1 4">
    <name type="scientific">Plasmodium ovale wallikeri</name>
    <dbReference type="NCBI Taxonomy" id="864142"/>
    <lineage>
        <taxon>Eukaryota</taxon>
        <taxon>Sar</taxon>
        <taxon>Alveolata</taxon>
        <taxon>Apicomplexa</taxon>
        <taxon>Aconoidasida</taxon>
        <taxon>Haemosporida</taxon>
        <taxon>Plasmodiidae</taxon>
        <taxon>Plasmodium</taxon>
        <taxon>Plasmodium (Plasmodium)</taxon>
    </lineage>
</organism>
<evidence type="ECO:0000313" key="2">
    <source>
        <dbReference type="EMBL" id="SBT33390.1"/>
    </source>
</evidence>
<sequence length="97" mass="10865">MNQFPPPTPAARSCKIDFSIFCTEVQPRYFIKSSSQVHEPYEHLADATSESEGFNLKGGKPKFAAIGTYIYAHIGTCVHTHTGVYRIYANFISQAYN</sequence>
<dbReference type="Proteomes" id="UP000078555">
    <property type="component" value="Unassembled WGS sequence"/>
</dbReference>
<keyword evidence="4" id="KW-1185">Reference proteome</keyword>
<dbReference type="EMBL" id="FLRD01000050">
    <property type="protein sequence ID" value="SBT32956.1"/>
    <property type="molecule type" value="Genomic_DNA"/>
</dbReference>
<reference evidence="1" key="1">
    <citation type="submission" date="2016-05" db="EMBL/GenBank/DDBJ databases">
        <authorList>
            <person name="Lavstsen T."/>
            <person name="Jespersen J.S."/>
        </authorList>
    </citation>
    <scope>NUCLEOTIDE SEQUENCE [LARGE SCALE GENOMIC DNA]</scope>
</reference>
<proteinExistence type="predicted"/>
<protein>
    <submittedName>
        <fullName evidence="1">Uncharacterized protein</fullName>
    </submittedName>
</protein>
<dbReference type="AlphaFoldDB" id="A0A1A8YN52"/>
<evidence type="ECO:0000313" key="3">
    <source>
        <dbReference type="Proteomes" id="UP000078550"/>
    </source>
</evidence>
<evidence type="ECO:0000313" key="1">
    <source>
        <dbReference type="EMBL" id="SBT32956.1"/>
    </source>
</evidence>
<evidence type="ECO:0000313" key="4">
    <source>
        <dbReference type="Proteomes" id="UP000078555"/>
    </source>
</evidence>
<reference evidence="3 4" key="2">
    <citation type="submission" date="2016-05" db="EMBL/GenBank/DDBJ databases">
        <authorList>
            <person name="Naeem Raeece"/>
        </authorList>
    </citation>
    <scope>NUCLEOTIDE SEQUENCE [LARGE SCALE GENOMIC DNA]</scope>
</reference>
<accession>A0A1A8YN52</accession>